<evidence type="ECO:0000256" key="8">
    <source>
        <dbReference type="PROSITE-ProRule" id="PRU00282"/>
    </source>
</evidence>
<dbReference type="Pfam" id="PF00153">
    <property type="entry name" value="Mito_carr"/>
    <property type="match status" value="3"/>
</dbReference>
<evidence type="ECO:0000256" key="7">
    <source>
        <dbReference type="ARBA" id="ARBA00023136"/>
    </source>
</evidence>
<dbReference type="PANTHER" id="PTHR45618">
    <property type="entry name" value="MITOCHONDRIAL DICARBOXYLATE CARRIER-RELATED"/>
    <property type="match status" value="1"/>
</dbReference>
<dbReference type="AlphaFoldDB" id="A0A7M7MTR5"/>
<keyword evidence="12" id="KW-1185">Reference proteome</keyword>
<keyword evidence="5" id="KW-0677">Repeat</keyword>
<dbReference type="SUPFAM" id="SSF103506">
    <property type="entry name" value="Mitochondrial carrier"/>
    <property type="match status" value="1"/>
</dbReference>
<evidence type="ECO:0000256" key="1">
    <source>
        <dbReference type="ARBA" id="ARBA00004141"/>
    </source>
</evidence>
<evidence type="ECO:0000256" key="3">
    <source>
        <dbReference type="ARBA" id="ARBA00022448"/>
    </source>
</evidence>
<dbReference type="InterPro" id="IPR023395">
    <property type="entry name" value="MCP_dom_sf"/>
</dbReference>
<accession>A0A7M7MTR5</accession>
<proteinExistence type="inferred from homology"/>
<feature type="repeat" description="Solcar" evidence="8">
    <location>
        <begin position="67"/>
        <end position="158"/>
    </location>
</feature>
<protein>
    <submittedName>
        <fullName evidence="13">Mitochondrial 2-oxoglutarate/malate carrier protein-like</fullName>
    </submittedName>
</protein>
<evidence type="ECO:0000313" key="13">
    <source>
        <dbReference type="RefSeq" id="XP_026300871.1"/>
    </source>
</evidence>
<comment type="similarity">
    <text evidence="2 9">Belongs to the mitochondrial carrier (TC 2.A.29) family.</text>
</comment>
<feature type="transmembrane region" description="Helical" evidence="10">
    <location>
        <begin position="67"/>
        <end position="87"/>
    </location>
</feature>
<feature type="repeat" description="Solcar" evidence="8">
    <location>
        <begin position="167"/>
        <end position="253"/>
    </location>
</feature>
<dbReference type="OrthoDB" id="448427at2759"/>
<feature type="repeat" description="Solcar" evidence="8">
    <location>
        <begin position="1"/>
        <end position="59"/>
    </location>
</feature>
<dbReference type="GeneID" id="413294"/>
<dbReference type="EnsemblMetazoa" id="XM_026445086">
    <property type="protein sequence ID" value="XP_026300871"/>
    <property type="gene ID" value="LOC413294"/>
</dbReference>
<keyword evidence="3 9" id="KW-0813">Transport</keyword>
<keyword evidence="7 8" id="KW-0472">Membrane</keyword>
<evidence type="ECO:0000256" key="9">
    <source>
        <dbReference type="RuleBase" id="RU000488"/>
    </source>
</evidence>
<accession>A0A8B8HA19</accession>
<reference evidence="13" key="2">
    <citation type="submission" date="2025-04" db="UniProtKB">
        <authorList>
            <consortium name="RefSeq"/>
        </authorList>
    </citation>
    <scope>IDENTIFICATION</scope>
    <source>
        <strain evidence="13">DH4</strain>
        <tissue evidence="13">Whole body</tissue>
    </source>
</reference>
<evidence type="ECO:0000256" key="2">
    <source>
        <dbReference type="ARBA" id="ARBA00006375"/>
    </source>
</evidence>
<dbReference type="Gene3D" id="1.50.40.10">
    <property type="entry name" value="Mitochondrial carrier domain"/>
    <property type="match status" value="1"/>
</dbReference>
<dbReference type="PROSITE" id="PS50920">
    <property type="entry name" value="SOLCAR"/>
    <property type="match status" value="3"/>
</dbReference>
<evidence type="ECO:0000256" key="5">
    <source>
        <dbReference type="ARBA" id="ARBA00022737"/>
    </source>
</evidence>
<evidence type="ECO:0000313" key="11">
    <source>
        <dbReference type="EnsemblMetazoa" id="XP_026300871"/>
    </source>
</evidence>
<dbReference type="Proteomes" id="UP000005203">
    <property type="component" value="Linkage group LG14"/>
</dbReference>
<gene>
    <name evidence="13" type="primary">LOC413294</name>
</gene>
<comment type="subcellular location">
    <subcellularLocation>
        <location evidence="1">Membrane</location>
        <topology evidence="1">Multi-pass membrane protein</topology>
    </subcellularLocation>
</comment>
<name>A0A7M7MTR5_APIME</name>
<evidence type="ECO:0000256" key="4">
    <source>
        <dbReference type="ARBA" id="ARBA00022692"/>
    </source>
</evidence>
<dbReference type="InterPro" id="IPR018108">
    <property type="entry name" value="MCP_transmembrane"/>
</dbReference>
<keyword evidence="6 10" id="KW-1133">Transmembrane helix</keyword>
<dbReference type="RefSeq" id="XP_026300871.1">
    <property type="nucleotide sequence ID" value="XM_026445086.1"/>
</dbReference>
<dbReference type="KEGG" id="ame:413294"/>
<dbReference type="InterPro" id="IPR050391">
    <property type="entry name" value="Mito_Metabolite_Transporter"/>
</dbReference>
<organism evidence="11">
    <name type="scientific">Apis mellifera</name>
    <name type="common">Honeybee</name>
    <dbReference type="NCBI Taxonomy" id="7460"/>
    <lineage>
        <taxon>Eukaryota</taxon>
        <taxon>Metazoa</taxon>
        <taxon>Ecdysozoa</taxon>
        <taxon>Arthropoda</taxon>
        <taxon>Hexapoda</taxon>
        <taxon>Insecta</taxon>
        <taxon>Pterygota</taxon>
        <taxon>Neoptera</taxon>
        <taxon>Endopterygota</taxon>
        <taxon>Hymenoptera</taxon>
        <taxon>Apocrita</taxon>
        <taxon>Aculeata</taxon>
        <taxon>Apoidea</taxon>
        <taxon>Anthophila</taxon>
        <taxon>Apidae</taxon>
        <taxon>Apis</taxon>
    </lineage>
</organism>
<feature type="transmembrane region" description="Helical" evidence="10">
    <location>
        <begin position="169"/>
        <end position="188"/>
    </location>
</feature>
<sequence length="262" mass="29459">MDLAKLRMQITKTSLQETIKQTLKEIGIRGFYVGWTAAILRQLTYSTARLGCYTTLYDLAQTYFGRLNYATMLGIGMISGTVGAFVGTPSDLILVRMVGDLQLPPEKRRNYRNAFTGLVTIYKTEGIGRLWRGAIPTMTRGALVNGTQLGTYSRAKVSLLDTGLFQEGLWLQFIASMISGTVMCLASLPVDVVKTKVQNWTLPTTPPSLPRMLVITMKEEGIFALYRGWFPYYIRSAPYAVITMICLEQFKYAYNMFLVKDD</sequence>
<dbReference type="GO" id="GO:0016020">
    <property type="term" value="C:membrane"/>
    <property type="evidence" value="ECO:0007669"/>
    <property type="project" value="UniProtKB-SubCell"/>
</dbReference>
<evidence type="ECO:0000256" key="6">
    <source>
        <dbReference type="ARBA" id="ARBA00022989"/>
    </source>
</evidence>
<reference evidence="11" key="1">
    <citation type="submission" date="2021-01" db="UniProtKB">
        <authorList>
            <consortium name="EnsemblMetazoa"/>
        </authorList>
    </citation>
    <scope>IDENTIFICATION</scope>
    <source>
        <strain evidence="11">DH4</strain>
    </source>
</reference>
<evidence type="ECO:0000256" key="10">
    <source>
        <dbReference type="SAM" id="Phobius"/>
    </source>
</evidence>
<keyword evidence="4 8" id="KW-0812">Transmembrane</keyword>
<evidence type="ECO:0000313" key="12">
    <source>
        <dbReference type="Proteomes" id="UP000005203"/>
    </source>
</evidence>